<proteinExistence type="predicted"/>
<reference evidence="2 3" key="1">
    <citation type="journal article" date="2024" name="Insects">
        <title>An Improved Chromosome-Level Genome Assembly of the Firefly Pyrocoelia pectoralis.</title>
        <authorList>
            <person name="Fu X."/>
            <person name="Meyer-Rochow V.B."/>
            <person name="Ballantyne L."/>
            <person name="Zhu X."/>
        </authorList>
    </citation>
    <scope>NUCLEOTIDE SEQUENCE [LARGE SCALE GENOMIC DNA]</scope>
    <source>
        <strain evidence="2">XCY_ONT2</strain>
    </source>
</reference>
<evidence type="ECO:0000313" key="2">
    <source>
        <dbReference type="EMBL" id="KAK5642437.1"/>
    </source>
</evidence>
<keyword evidence="1" id="KW-1133">Transmembrane helix</keyword>
<dbReference type="EMBL" id="JAVRBK010000006">
    <property type="protein sequence ID" value="KAK5642437.1"/>
    <property type="molecule type" value="Genomic_DNA"/>
</dbReference>
<dbReference type="PANTHER" id="PTHR46114">
    <property type="entry name" value="APPLE DOMAIN-CONTAINING PROTEIN"/>
    <property type="match status" value="1"/>
</dbReference>
<dbReference type="Proteomes" id="UP001329430">
    <property type="component" value="Chromosome 6"/>
</dbReference>
<keyword evidence="3" id="KW-1185">Reference proteome</keyword>
<dbReference type="AlphaFoldDB" id="A0AAN7ZG63"/>
<gene>
    <name evidence="2" type="ORF">RI129_008604</name>
</gene>
<dbReference type="PANTHER" id="PTHR46114:SF1">
    <property type="entry name" value="ZAD DOMAIN-CONTAINING PROTEIN"/>
    <property type="match status" value="1"/>
</dbReference>
<feature type="transmembrane region" description="Helical" evidence="1">
    <location>
        <begin position="159"/>
        <end position="177"/>
    </location>
</feature>
<evidence type="ECO:0000256" key="1">
    <source>
        <dbReference type="SAM" id="Phobius"/>
    </source>
</evidence>
<keyword evidence="1" id="KW-0812">Transmembrane</keyword>
<comment type="caution">
    <text evidence="2">The sequence shown here is derived from an EMBL/GenBank/DDBJ whole genome shotgun (WGS) entry which is preliminary data.</text>
</comment>
<organism evidence="2 3">
    <name type="scientific">Pyrocoelia pectoralis</name>
    <dbReference type="NCBI Taxonomy" id="417401"/>
    <lineage>
        <taxon>Eukaryota</taxon>
        <taxon>Metazoa</taxon>
        <taxon>Ecdysozoa</taxon>
        <taxon>Arthropoda</taxon>
        <taxon>Hexapoda</taxon>
        <taxon>Insecta</taxon>
        <taxon>Pterygota</taxon>
        <taxon>Neoptera</taxon>
        <taxon>Endopterygota</taxon>
        <taxon>Coleoptera</taxon>
        <taxon>Polyphaga</taxon>
        <taxon>Elateriformia</taxon>
        <taxon>Elateroidea</taxon>
        <taxon>Lampyridae</taxon>
        <taxon>Lampyrinae</taxon>
        <taxon>Pyrocoelia</taxon>
    </lineage>
</organism>
<sequence>MTDPQREGWIAFKEVIEKFLGNNKDPNYKQIVKRMLKAFQALGCLMSLKVHFLYSHIDYFPENLGNVSEEQGERFHQDIKEIEKRYQGRWSVSMMADYCWTIQRDLPDAHWEKKSLKYYLMKCSPFSPMTKYAPFSAFSITFSGVVLSIAAISRSMFNLPLAISTISNVCSFMYVFVI</sequence>
<accession>A0AAN7ZG63</accession>
<name>A0AAN7ZG63_9COLE</name>
<evidence type="ECO:0000313" key="3">
    <source>
        <dbReference type="Proteomes" id="UP001329430"/>
    </source>
</evidence>
<protein>
    <submittedName>
        <fullName evidence="2">Uncharacterized protein</fullName>
    </submittedName>
</protein>
<keyword evidence="1" id="KW-0472">Membrane</keyword>
<feature type="transmembrane region" description="Helical" evidence="1">
    <location>
        <begin position="132"/>
        <end position="152"/>
    </location>
</feature>